<keyword evidence="8 12" id="KW-0448">Lipopolysaccharide biosynthesis</keyword>
<keyword evidence="4 12" id="KW-0328">Glycosyltransferase</keyword>
<feature type="transmembrane region" description="Helical" evidence="12">
    <location>
        <begin position="122"/>
        <end position="140"/>
    </location>
</feature>
<keyword evidence="9 12" id="KW-1133">Transmembrane helix</keyword>
<dbReference type="UniPathway" id="UPA00281"/>
<organism evidence="14 15">
    <name type="scientific">Haemophilus influenzae</name>
    <dbReference type="NCBI Taxonomy" id="727"/>
    <lineage>
        <taxon>Bacteria</taxon>
        <taxon>Pseudomonadati</taxon>
        <taxon>Pseudomonadota</taxon>
        <taxon>Gammaproteobacteria</taxon>
        <taxon>Pasteurellales</taxon>
        <taxon>Pasteurellaceae</taxon>
        <taxon>Haemophilus</taxon>
    </lineage>
</organism>
<accession>A0A2X1PHX4</accession>
<keyword evidence="2 12" id="KW-1003">Cell membrane</keyword>
<comment type="pathway">
    <text evidence="12">Bacterial outer membrane biogenesis; LPS O-antigen biosynthesis.</text>
</comment>
<evidence type="ECO:0000256" key="2">
    <source>
        <dbReference type="ARBA" id="ARBA00022475"/>
    </source>
</evidence>
<dbReference type="NCBIfam" id="TIGR02380">
    <property type="entry name" value="ECA_wecA"/>
    <property type="match status" value="1"/>
</dbReference>
<keyword evidence="10 12" id="KW-0472">Membrane</keyword>
<dbReference type="AlphaFoldDB" id="A0A2X1PHX4"/>
<dbReference type="Pfam" id="PF00953">
    <property type="entry name" value="Glycos_transf_4"/>
    <property type="match status" value="1"/>
</dbReference>
<evidence type="ECO:0000256" key="11">
    <source>
        <dbReference type="ARBA" id="ARBA00023211"/>
    </source>
</evidence>
<proteinExistence type="inferred from homology"/>
<evidence type="ECO:0000256" key="13">
    <source>
        <dbReference type="PIRSR" id="PIRSR600715-1"/>
    </source>
</evidence>
<dbReference type="PANTHER" id="PTHR22926:SF3">
    <property type="entry name" value="UNDECAPRENYL-PHOSPHATE ALPHA-N-ACETYLGLUCOSAMINYL 1-PHOSPHATE TRANSFERASE"/>
    <property type="match status" value="1"/>
</dbReference>
<dbReference type="EC" id="2.7.8.33" evidence="12"/>
<dbReference type="GO" id="GO:0071555">
    <property type="term" value="P:cell wall organization"/>
    <property type="evidence" value="ECO:0007669"/>
    <property type="project" value="TreeGrafter"/>
</dbReference>
<evidence type="ECO:0000256" key="9">
    <source>
        <dbReference type="ARBA" id="ARBA00022989"/>
    </source>
</evidence>
<dbReference type="EMBL" id="UASK01000002">
    <property type="protein sequence ID" value="SPX40589.1"/>
    <property type="molecule type" value="Genomic_DNA"/>
</dbReference>
<feature type="transmembrane region" description="Helical" evidence="12">
    <location>
        <begin position="235"/>
        <end position="255"/>
    </location>
</feature>
<feature type="transmembrane region" description="Helical" evidence="12">
    <location>
        <begin position="92"/>
        <end position="110"/>
    </location>
</feature>
<dbReference type="InterPro" id="IPR018480">
    <property type="entry name" value="PNAcMuramoyl-5peptid_Trfase_CS"/>
</dbReference>
<evidence type="ECO:0000313" key="15">
    <source>
        <dbReference type="Proteomes" id="UP000249936"/>
    </source>
</evidence>
<dbReference type="PANTHER" id="PTHR22926">
    <property type="entry name" value="PHOSPHO-N-ACETYLMURAMOYL-PENTAPEPTIDE-TRANSFERASE"/>
    <property type="match status" value="1"/>
</dbReference>
<feature type="binding site" evidence="13">
    <location>
        <position position="239"/>
    </location>
    <ligand>
        <name>Mg(2+)</name>
        <dbReference type="ChEBI" id="CHEBI:18420"/>
    </ligand>
</feature>
<dbReference type="InterPro" id="IPR000715">
    <property type="entry name" value="Glycosyl_transferase_4"/>
</dbReference>
<comment type="function">
    <text evidence="12">Catalyzes the transfer of the GlcNAc-1-phosphate moiety from UDP-GlcNAc onto the carrier lipid undecaprenyl phosphate (C55-P), yielding GlcNAc-pyrophosphoryl-undecaprenyl (GlcNAc-PP-C55).</text>
</comment>
<comment type="cofactor">
    <cofactor evidence="12 13">
        <name>Mg(2+)</name>
        <dbReference type="ChEBI" id="CHEBI:18420"/>
    </cofactor>
</comment>
<dbReference type="GO" id="GO:0009243">
    <property type="term" value="P:O antigen biosynthetic process"/>
    <property type="evidence" value="ECO:0007669"/>
    <property type="project" value="UniProtKB-UniRule"/>
</dbReference>
<dbReference type="Proteomes" id="UP000249936">
    <property type="component" value="Unassembled WGS sequence"/>
</dbReference>
<evidence type="ECO:0000256" key="1">
    <source>
        <dbReference type="ARBA" id="ARBA00004651"/>
    </source>
</evidence>
<dbReference type="GO" id="GO:0000287">
    <property type="term" value="F:magnesium ion binding"/>
    <property type="evidence" value="ECO:0007669"/>
    <property type="project" value="InterPro"/>
</dbReference>
<feature type="transmembrane region" description="Helical" evidence="12">
    <location>
        <begin position="316"/>
        <end position="338"/>
    </location>
</feature>
<dbReference type="GO" id="GO:0009276">
    <property type="term" value="C:Gram-negative-bacterium-type cell wall"/>
    <property type="evidence" value="ECO:0007669"/>
    <property type="project" value="InterPro"/>
</dbReference>
<keyword evidence="6 12" id="KW-0812">Transmembrane</keyword>
<evidence type="ECO:0000256" key="10">
    <source>
        <dbReference type="ARBA" id="ARBA00023136"/>
    </source>
</evidence>
<dbReference type="GO" id="GO:0044038">
    <property type="term" value="P:cell wall macromolecule biosynthetic process"/>
    <property type="evidence" value="ECO:0007669"/>
    <property type="project" value="TreeGrafter"/>
</dbReference>
<keyword evidence="11 12" id="KW-0464">Manganese</keyword>
<comment type="subcellular location">
    <subcellularLocation>
        <location evidence="12">Cell inner membrane</location>
        <topology evidence="12">Multi-pass membrane protein</topology>
    </subcellularLocation>
    <subcellularLocation>
        <location evidence="1">Cell membrane</location>
        <topology evidence="1">Multi-pass membrane protein</topology>
    </subcellularLocation>
</comment>
<evidence type="ECO:0000256" key="5">
    <source>
        <dbReference type="ARBA" id="ARBA00022679"/>
    </source>
</evidence>
<comment type="cofactor">
    <cofactor evidence="12">
        <name>Mn(2+)</name>
        <dbReference type="ChEBI" id="CHEBI:29035"/>
    </cofactor>
</comment>
<feature type="binding site" evidence="13">
    <location>
        <position position="174"/>
    </location>
    <ligand>
        <name>Mg(2+)</name>
        <dbReference type="ChEBI" id="CHEBI:18420"/>
    </ligand>
</feature>
<dbReference type="GO" id="GO:0036380">
    <property type="term" value="F:UDP-N-acetylglucosamine-undecaprenyl-phosphate N-acetylglucosaminephosphotransferase activity"/>
    <property type="evidence" value="ECO:0007669"/>
    <property type="project" value="UniProtKB-UniRule"/>
</dbReference>
<comment type="catalytic activity">
    <reaction evidence="12">
        <text>di-trans,octa-cis-undecaprenyl phosphate + UDP-N-acetyl-alpha-D-glucosamine = N-acetyl-alpha-D-glucosaminyl-di-trans,octa-cis-undecaprenyl diphosphate + UMP</text>
        <dbReference type="Rhea" id="RHEA:28090"/>
        <dbReference type="ChEBI" id="CHEBI:57705"/>
        <dbReference type="ChEBI" id="CHEBI:57865"/>
        <dbReference type="ChEBI" id="CHEBI:60392"/>
        <dbReference type="ChEBI" id="CHEBI:62959"/>
        <dbReference type="EC" id="2.7.8.33"/>
    </reaction>
</comment>
<dbReference type="CDD" id="cd06853">
    <property type="entry name" value="GT_WecA_like"/>
    <property type="match status" value="1"/>
</dbReference>
<feature type="transmembrane region" description="Helical" evidence="12">
    <location>
        <begin position="146"/>
        <end position="170"/>
    </location>
</feature>
<name>A0A2X1PHX4_HAEIF</name>
<dbReference type="InterPro" id="IPR012750">
    <property type="entry name" value="ECA_WecA-rel"/>
</dbReference>
<evidence type="ECO:0000256" key="3">
    <source>
        <dbReference type="ARBA" id="ARBA00022519"/>
    </source>
</evidence>
<dbReference type="GO" id="GO:0005886">
    <property type="term" value="C:plasma membrane"/>
    <property type="evidence" value="ECO:0007669"/>
    <property type="project" value="UniProtKB-SubCell"/>
</dbReference>
<evidence type="ECO:0000256" key="8">
    <source>
        <dbReference type="ARBA" id="ARBA00022985"/>
    </source>
</evidence>
<dbReference type="GO" id="GO:0016757">
    <property type="term" value="F:glycosyltransferase activity"/>
    <property type="evidence" value="ECO:0007669"/>
    <property type="project" value="UniProtKB-KW"/>
</dbReference>
<gene>
    <name evidence="12 14" type="primary">wecA</name>
    <name evidence="14" type="ORF">NCTC11872_00164</name>
</gene>
<feature type="transmembrane region" description="Helical" evidence="12">
    <location>
        <begin position="206"/>
        <end position="223"/>
    </location>
</feature>
<evidence type="ECO:0000256" key="4">
    <source>
        <dbReference type="ARBA" id="ARBA00022676"/>
    </source>
</evidence>
<keyword evidence="5 12" id="KW-0808">Transferase</keyword>
<keyword evidence="3 12" id="KW-0997">Cell inner membrane</keyword>
<keyword evidence="13" id="KW-0479">Metal-binding</keyword>
<evidence type="ECO:0000256" key="7">
    <source>
        <dbReference type="ARBA" id="ARBA00022842"/>
    </source>
</evidence>
<dbReference type="GO" id="GO:0030145">
    <property type="term" value="F:manganese ion binding"/>
    <property type="evidence" value="ECO:0007669"/>
    <property type="project" value="InterPro"/>
</dbReference>
<feature type="transmembrane region" description="Helical" evidence="12">
    <location>
        <begin position="267"/>
        <end position="285"/>
    </location>
</feature>
<feature type="transmembrane region" description="Helical" evidence="12">
    <location>
        <begin position="67"/>
        <end position="86"/>
    </location>
</feature>
<feature type="transmembrane region" description="Helical" evidence="12">
    <location>
        <begin position="182"/>
        <end position="200"/>
    </location>
</feature>
<reference evidence="14 15" key="1">
    <citation type="submission" date="2018-06" db="EMBL/GenBank/DDBJ databases">
        <authorList>
            <consortium name="Pathogen Informatics"/>
            <person name="Doyle S."/>
        </authorList>
    </citation>
    <scope>NUCLEOTIDE SEQUENCE [LARGE SCALE GENOMIC DNA]</scope>
    <source>
        <strain evidence="14 15">NCTC11872</strain>
    </source>
</reference>
<evidence type="ECO:0000256" key="6">
    <source>
        <dbReference type="ARBA" id="ARBA00022692"/>
    </source>
</evidence>
<evidence type="ECO:0000313" key="14">
    <source>
        <dbReference type="EMBL" id="SPX40589.1"/>
    </source>
</evidence>
<protein>
    <recommendedName>
        <fullName evidence="12">Undecaprenyl-phosphate alpha-N-acetylglucosaminyl 1-phosphate transferase</fullName>
        <ecNumber evidence="12">2.7.8.33</ecNumber>
    </recommendedName>
    <alternativeName>
        <fullName evidence="12">UDP-GlcNAc:undecaprenyl-phosphate GlcNAc-1-phosphate transferase</fullName>
    </alternativeName>
    <alternativeName>
        <fullName evidence="12">Undecaprenyl-phosphate GlcNAc-1-phosphate transferase</fullName>
    </alternativeName>
</protein>
<comment type="similarity">
    <text evidence="12">Belongs to the glycosyltransferase 4 family. WecA subfamily.</text>
</comment>
<dbReference type="HAMAP" id="MF_02030">
    <property type="entry name" value="WecA_Gammaproteo"/>
    <property type="match status" value="1"/>
</dbReference>
<sequence>MDSPFYKNIFLGKFALCYPLQKILGSHYAEYFCYFSWRVFNIDCDATTCNWIGLVDKPNYRKRHQGTIPLIGGVSLFVGNLCYYLMEWDQLRLPYLYLFSIFVLLAIGILDDRFDISPFLRAGIQAILAILMIDLGNIYLDHLGQILGPFQLTLGSIGLIITVFATIAIINAFNMIDGIDGLLGGLSCVSFAAIGILMYRDGQMDMAHWSFALIVSILPYLMLNLGIPFGPKYKVFMGDAGSTLIGFTIIWILLLSTQGKGHPMNPVTALWIIAIPLIDMVAIIYRRVRKGKSPFRPDRLHVHHLMVRAGLTSRQAFLLITFISAVCATIGILGEVYYVNEWAMFVGFFILFFLYVYSITHAWRITRWVRRMKRRAKRLKKA</sequence>
<dbReference type="PROSITE" id="PS01348">
    <property type="entry name" value="MRAY_2"/>
    <property type="match status" value="1"/>
</dbReference>
<feature type="transmembrane region" description="Helical" evidence="12">
    <location>
        <begin position="344"/>
        <end position="365"/>
    </location>
</feature>
<keyword evidence="7 12" id="KW-0460">Magnesium</keyword>
<evidence type="ECO:0000256" key="12">
    <source>
        <dbReference type="HAMAP-Rule" id="MF_02030"/>
    </source>
</evidence>